<dbReference type="InterPro" id="IPR014716">
    <property type="entry name" value="Fibrinogen_a/b/g_C_1"/>
</dbReference>
<dbReference type="PANTHER" id="PTHR19143:SF327">
    <property type="entry name" value="FI21813P1-RELATED"/>
    <property type="match status" value="1"/>
</dbReference>
<proteinExistence type="predicted"/>
<name>A0A6P8WSZ6_DROAB</name>
<dbReference type="SUPFAM" id="SSF56496">
    <property type="entry name" value="Fibrinogen C-terminal domain-like"/>
    <property type="match status" value="1"/>
</dbReference>
<organism evidence="3 4">
    <name type="scientific">Drosophila albomicans</name>
    <name type="common">Fruit fly</name>
    <dbReference type="NCBI Taxonomy" id="7291"/>
    <lineage>
        <taxon>Eukaryota</taxon>
        <taxon>Metazoa</taxon>
        <taxon>Ecdysozoa</taxon>
        <taxon>Arthropoda</taxon>
        <taxon>Hexapoda</taxon>
        <taxon>Insecta</taxon>
        <taxon>Pterygota</taxon>
        <taxon>Neoptera</taxon>
        <taxon>Endopterygota</taxon>
        <taxon>Diptera</taxon>
        <taxon>Brachycera</taxon>
        <taxon>Muscomorpha</taxon>
        <taxon>Ephydroidea</taxon>
        <taxon>Drosophilidae</taxon>
        <taxon>Drosophila</taxon>
    </lineage>
</organism>
<dbReference type="RefSeq" id="XP_034106796.1">
    <property type="nucleotide sequence ID" value="XM_034250905.2"/>
</dbReference>
<dbReference type="GeneID" id="117569659"/>
<feature type="coiled-coil region" evidence="1">
    <location>
        <begin position="107"/>
        <end position="204"/>
    </location>
</feature>
<dbReference type="OrthoDB" id="7940501at2759"/>
<dbReference type="InterPro" id="IPR036056">
    <property type="entry name" value="Fibrinogen-like_C"/>
</dbReference>
<dbReference type="PANTHER" id="PTHR19143">
    <property type="entry name" value="FIBRINOGEN/TENASCIN/ANGIOPOEITIN"/>
    <property type="match status" value="1"/>
</dbReference>
<protein>
    <submittedName>
        <fullName evidence="4">Fibroleukin</fullName>
    </submittedName>
</protein>
<evidence type="ECO:0000313" key="4">
    <source>
        <dbReference type="RefSeq" id="XP_034106796.1"/>
    </source>
</evidence>
<dbReference type="Gene3D" id="3.90.215.10">
    <property type="entry name" value="Gamma Fibrinogen, chain A, domain 1"/>
    <property type="match status" value="1"/>
</dbReference>
<evidence type="ECO:0000259" key="2">
    <source>
        <dbReference type="PROSITE" id="PS51406"/>
    </source>
</evidence>
<dbReference type="InterPro" id="IPR002181">
    <property type="entry name" value="Fibrinogen_a/b/g_C_dom"/>
</dbReference>
<sequence>MNNTNILTIQLHDSPEDPSTCAMSSADWQHIRENSYSTLAELKKIKLTVFKEKLNLYNEKCRIKDDVILTLRTCLETYKNTNLNNNDVITFLKSKLCERRQNCIAIQKSFKKQLTELENSNKDKSEKIVKQDELITDKDNYILKLEQQLKKTADQLQEKTQLSFDYQQRIITLEANIEQKDLQLADSKVTIQEKEDQIGVLKNEVVTTGDKLNATQELLRSWKTQNFIQAFNSKDAHRAKLETELRNSTERIKKQNDRLLQYSIKELQASLSEEESSTELKVLTLPRIGSLKVLAQNCISGPGWIVIHRRMDDSANFNQGWFSFVDGFGDMDGDFWMGLDNVHAMTKRQAHELYVHLVFPNKETRFAHYDNFAISGKNDDYKLKSLGNYFGNAGDGLRPHEHCIFKTVRYNSKNAVQYNRWWHHEYPSCNLNGVFNHKSEFGVWWCRQKDTFVFVESVQMLIRPKLI</sequence>
<reference evidence="4" key="1">
    <citation type="submission" date="2025-08" db="UniProtKB">
        <authorList>
            <consortium name="RefSeq"/>
        </authorList>
    </citation>
    <scope>IDENTIFICATION</scope>
    <source>
        <strain evidence="4">15112-1751.03</strain>
        <tissue evidence="4">Whole Adult</tissue>
    </source>
</reference>
<dbReference type="Proteomes" id="UP000515160">
    <property type="component" value="Chromosome 3"/>
</dbReference>
<accession>A0A6P8WSZ6</accession>
<gene>
    <name evidence="4" type="primary">LOC117569659</name>
</gene>
<dbReference type="InterPro" id="IPR050373">
    <property type="entry name" value="Fibrinogen_C-term_domain"/>
</dbReference>
<dbReference type="GO" id="GO:0005615">
    <property type="term" value="C:extracellular space"/>
    <property type="evidence" value="ECO:0007669"/>
    <property type="project" value="TreeGrafter"/>
</dbReference>
<dbReference type="SMART" id="SM00186">
    <property type="entry name" value="FBG"/>
    <property type="match status" value="1"/>
</dbReference>
<evidence type="ECO:0000313" key="3">
    <source>
        <dbReference type="Proteomes" id="UP000515160"/>
    </source>
</evidence>
<dbReference type="AlphaFoldDB" id="A0A6P8WSZ6"/>
<dbReference type="PROSITE" id="PS51406">
    <property type="entry name" value="FIBRINOGEN_C_2"/>
    <property type="match status" value="1"/>
</dbReference>
<keyword evidence="3" id="KW-1185">Reference proteome</keyword>
<evidence type="ECO:0000256" key="1">
    <source>
        <dbReference type="SAM" id="Coils"/>
    </source>
</evidence>
<feature type="domain" description="Fibrinogen C-terminal" evidence="2">
    <location>
        <begin position="258"/>
        <end position="466"/>
    </location>
</feature>
<dbReference type="Pfam" id="PF00147">
    <property type="entry name" value="Fibrinogen_C"/>
    <property type="match status" value="1"/>
</dbReference>
<keyword evidence="1" id="KW-0175">Coiled coil</keyword>